<dbReference type="GeneID" id="103120248"/>
<organism evidence="6 7">
    <name type="scientific">Erinaceus europaeus</name>
    <name type="common">Western European hedgehog</name>
    <dbReference type="NCBI Taxonomy" id="9365"/>
    <lineage>
        <taxon>Eukaryota</taxon>
        <taxon>Metazoa</taxon>
        <taxon>Chordata</taxon>
        <taxon>Craniata</taxon>
        <taxon>Vertebrata</taxon>
        <taxon>Euteleostomi</taxon>
        <taxon>Mammalia</taxon>
        <taxon>Eutheria</taxon>
        <taxon>Laurasiatheria</taxon>
        <taxon>Eulipotyphla</taxon>
        <taxon>Erinaceidae</taxon>
        <taxon>Erinaceinae</taxon>
        <taxon>Erinaceus</taxon>
    </lineage>
</organism>
<gene>
    <name evidence="7" type="primary">NUP62CL</name>
</gene>
<keyword evidence="2" id="KW-0813">Transport</keyword>
<dbReference type="InterPro" id="IPR007758">
    <property type="entry name" value="Nucleoporin_NSP1_C"/>
</dbReference>
<keyword evidence="3" id="KW-0653">Protein transport</keyword>
<comment type="similarity">
    <text evidence="1">Belongs to the nucleoporin NSP1/NUP62 family.</text>
</comment>
<evidence type="ECO:0000313" key="6">
    <source>
        <dbReference type="Proteomes" id="UP001652624"/>
    </source>
</evidence>
<keyword evidence="6" id="KW-1185">Reference proteome</keyword>
<feature type="coiled-coil region" evidence="4">
    <location>
        <begin position="120"/>
        <end position="154"/>
    </location>
</feature>
<dbReference type="eggNOG" id="KOG2196">
    <property type="taxonomic scope" value="Eukaryota"/>
</dbReference>
<dbReference type="CTD" id="54830"/>
<reference evidence="7" key="1">
    <citation type="submission" date="2025-08" db="UniProtKB">
        <authorList>
            <consortium name="RefSeq"/>
        </authorList>
    </citation>
    <scope>IDENTIFICATION</scope>
</reference>
<dbReference type="GO" id="GO:0005543">
    <property type="term" value="F:phospholipid binding"/>
    <property type="evidence" value="ECO:0007669"/>
    <property type="project" value="TreeGrafter"/>
</dbReference>
<dbReference type="AlphaFoldDB" id="A0A1S3WKT7"/>
<dbReference type="Pfam" id="PF05064">
    <property type="entry name" value="Nsp1_C"/>
    <property type="match status" value="1"/>
</dbReference>
<evidence type="ECO:0000256" key="2">
    <source>
        <dbReference type="ARBA" id="ARBA00022448"/>
    </source>
</evidence>
<dbReference type="InParanoid" id="A0A1S3WKT7"/>
<dbReference type="Proteomes" id="UP001652624">
    <property type="component" value="Chromosome X"/>
</dbReference>
<dbReference type="GO" id="GO:0006606">
    <property type="term" value="P:protein import into nucleus"/>
    <property type="evidence" value="ECO:0007669"/>
    <property type="project" value="TreeGrafter"/>
</dbReference>
<sequence length="271" mass="30494">MFSSVLNDTTAATEFSFTASTTTSSTVTTTTTTTAISDFTMTSKPLVSAGINNDDLSDGASMPSTSIVNAIVTPLMTYGQFDGLLNKWNLALEDQEKQFLHQVNQVNAWDRTLMDNGEKIALLHGEVEKVKQDQKRLENELDFVLSQQKELEEILIPLEESVNQQSGAASQQSTDEEHERTYQSAETIDAQLKQMTQDLKDVIEYLNSFAGPANTTDPLQQICKILNTHMNSLQWIDKNSGILQRKVEEVTQIMENHQFMEQKRRARMSFD</sequence>
<keyword evidence="4" id="KW-0175">Coiled coil</keyword>
<dbReference type="RefSeq" id="XP_016046986.2">
    <property type="nucleotide sequence ID" value="XM_016191500.2"/>
</dbReference>
<evidence type="ECO:0000313" key="7">
    <source>
        <dbReference type="RefSeq" id="XP_016046986.2"/>
    </source>
</evidence>
<feature type="domain" description="Nucleoporin NSP1-like C-terminal" evidence="5">
    <location>
        <begin position="69"/>
        <end position="176"/>
    </location>
</feature>
<dbReference type="GO" id="GO:0006405">
    <property type="term" value="P:RNA export from nucleus"/>
    <property type="evidence" value="ECO:0007669"/>
    <property type="project" value="TreeGrafter"/>
</dbReference>
<dbReference type="PANTHER" id="PTHR12084">
    <property type="entry name" value="NUCLEAR PORE GLYCOPROTEIN P62-RELATED"/>
    <property type="match status" value="1"/>
</dbReference>
<evidence type="ECO:0000256" key="4">
    <source>
        <dbReference type="SAM" id="Coils"/>
    </source>
</evidence>
<evidence type="ECO:0000259" key="5">
    <source>
        <dbReference type="Pfam" id="PF05064"/>
    </source>
</evidence>
<dbReference type="PANTHER" id="PTHR12084:SF13">
    <property type="entry name" value="NUCLEOPORIN 62 C-TERMINAL LIKE"/>
    <property type="match status" value="1"/>
</dbReference>
<evidence type="ECO:0000256" key="3">
    <source>
        <dbReference type="ARBA" id="ARBA00022927"/>
    </source>
</evidence>
<dbReference type="OrthoDB" id="344345at2759"/>
<protein>
    <submittedName>
        <fullName evidence="7">Nucleoporin-62 C-terminal-like protein</fullName>
    </submittedName>
</protein>
<evidence type="ECO:0000256" key="1">
    <source>
        <dbReference type="ARBA" id="ARBA00005911"/>
    </source>
</evidence>
<dbReference type="GO" id="GO:0044613">
    <property type="term" value="C:nuclear pore central transport channel"/>
    <property type="evidence" value="ECO:0007669"/>
    <property type="project" value="TreeGrafter"/>
</dbReference>
<accession>A0A1S3WKT7</accession>
<name>A0A1S3WKT7_ERIEU</name>
<dbReference type="InterPro" id="IPR026010">
    <property type="entry name" value="NSP1/NUP62"/>
</dbReference>
<dbReference type="GO" id="GO:0017056">
    <property type="term" value="F:structural constituent of nuclear pore"/>
    <property type="evidence" value="ECO:0007669"/>
    <property type="project" value="InterPro"/>
</dbReference>
<dbReference type="Gene3D" id="1.20.5.170">
    <property type="match status" value="1"/>
</dbReference>
<proteinExistence type="inferred from homology"/>